<proteinExistence type="predicted"/>
<comment type="caution">
    <text evidence="1">The sequence shown here is derived from an EMBL/GenBank/DDBJ whole genome shotgun (WGS) entry which is preliminary data.</text>
</comment>
<name>A0A922I519_DERFA</name>
<organism evidence="1 2">
    <name type="scientific">Dermatophagoides farinae</name>
    <name type="common">American house dust mite</name>
    <dbReference type="NCBI Taxonomy" id="6954"/>
    <lineage>
        <taxon>Eukaryota</taxon>
        <taxon>Metazoa</taxon>
        <taxon>Ecdysozoa</taxon>
        <taxon>Arthropoda</taxon>
        <taxon>Chelicerata</taxon>
        <taxon>Arachnida</taxon>
        <taxon>Acari</taxon>
        <taxon>Acariformes</taxon>
        <taxon>Sarcoptiformes</taxon>
        <taxon>Astigmata</taxon>
        <taxon>Psoroptidia</taxon>
        <taxon>Analgoidea</taxon>
        <taxon>Pyroglyphidae</taxon>
        <taxon>Dermatophagoidinae</taxon>
        <taxon>Dermatophagoides</taxon>
    </lineage>
</organism>
<gene>
    <name evidence="1" type="ORF">DERF_005832</name>
</gene>
<keyword evidence="2" id="KW-1185">Reference proteome</keyword>
<dbReference type="AlphaFoldDB" id="A0A922I519"/>
<protein>
    <submittedName>
        <fullName evidence="1">Uncharacterized protein</fullName>
    </submittedName>
</protein>
<reference evidence="1" key="1">
    <citation type="submission" date="2013-05" db="EMBL/GenBank/DDBJ databases">
        <authorList>
            <person name="Yim A.K.Y."/>
            <person name="Chan T.F."/>
            <person name="Ji K.M."/>
            <person name="Liu X.Y."/>
            <person name="Zhou J.W."/>
            <person name="Li R.Q."/>
            <person name="Yang K.Y."/>
            <person name="Li J."/>
            <person name="Li M."/>
            <person name="Law P.T.W."/>
            <person name="Wu Y.L."/>
            <person name="Cai Z.L."/>
            <person name="Qin H."/>
            <person name="Bao Y."/>
            <person name="Leung R.K.K."/>
            <person name="Ng P.K.S."/>
            <person name="Zou J."/>
            <person name="Zhong X.J."/>
            <person name="Ran P.X."/>
            <person name="Zhong N.S."/>
            <person name="Liu Z.G."/>
            <person name="Tsui S.K.W."/>
        </authorList>
    </citation>
    <scope>NUCLEOTIDE SEQUENCE</scope>
    <source>
        <strain evidence="1">Derf</strain>
        <tissue evidence="1">Whole organism</tissue>
    </source>
</reference>
<accession>A0A922I519</accession>
<dbReference type="EMBL" id="ASGP02000002">
    <property type="protein sequence ID" value="KAH9522241.1"/>
    <property type="molecule type" value="Genomic_DNA"/>
</dbReference>
<dbReference type="Proteomes" id="UP000790347">
    <property type="component" value="Unassembled WGS sequence"/>
</dbReference>
<reference evidence="1" key="2">
    <citation type="journal article" date="2022" name="Res Sq">
        <title>Comparative Genomics Reveals Insights into the Divergent Evolution of Astigmatic Mites and Household Pest Adaptations.</title>
        <authorList>
            <person name="Xiong Q."/>
            <person name="Wan A.T.-Y."/>
            <person name="Liu X.-Y."/>
            <person name="Fung C.S.-H."/>
            <person name="Xiao X."/>
            <person name="Malainual N."/>
            <person name="Hou J."/>
            <person name="Wang L."/>
            <person name="Wang M."/>
            <person name="Yang K."/>
            <person name="Cui Y."/>
            <person name="Leung E."/>
            <person name="Nong W."/>
            <person name="Shin S.-K."/>
            <person name="Au S."/>
            <person name="Jeong K.Y."/>
            <person name="Chew F.T."/>
            <person name="Hui J."/>
            <person name="Leung T.F."/>
            <person name="Tungtrongchitr A."/>
            <person name="Zhong N."/>
            <person name="Liu Z."/>
            <person name="Tsui S."/>
        </authorList>
    </citation>
    <scope>NUCLEOTIDE SEQUENCE</scope>
    <source>
        <strain evidence="1">Derf</strain>
        <tissue evidence="1">Whole organism</tissue>
    </source>
</reference>
<evidence type="ECO:0000313" key="2">
    <source>
        <dbReference type="Proteomes" id="UP000790347"/>
    </source>
</evidence>
<evidence type="ECO:0000313" key="1">
    <source>
        <dbReference type="EMBL" id="KAH9522241.1"/>
    </source>
</evidence>
<sequence>MPIVFDEDSSIMVWIGQMFTKNLNIRIQKSFNYCCNVLYDRNLNQILAWHTVTMRSSCCIVHDMKCNVSLRAPF</sequence>